<protein>
    <submittedName>
        <fullName evidence="1">Uncharacterized protein</fullName>
    </submittedName>
</protein>
<dbReference type="Proteomes" id="UP000238479">
    <property type="component" value="Chromosome 7"/>
</dbReference>
<evidence type="ECO:0000313" key="2">
    <source>
        <dbReference type="Proteomes" id="UP000238479"/>
    </source>
</evidence>
<dbReference type="AlphaFoldDB" id="A0A2P6PGB0"/>
<proteinExistence type="predicted"/>
<accession>A0A2P6PGB0</accession>
<gene>
    <name evidence="1" type="ORF">RchiOBHm_Chr7g0234021</name>
</gene>
<dbReference type="Gramene" id="PRQ20972">
    <property type="protein sequence ID" value="PRQ20972"/>
    <property type="gene ID" value="RchiOBHm_Chr7g0234021"/>
</dbReference>
<dbReference type="EMBL" id="PDCK01000045">
    <property type="protein sequence ID" value="PRQ20972.1"/>
    <property type="molecule type" value="Genomic_DNA"/>
</dbReference>
<name>A0A2P6PGB0_ROSCH</name>
<keyword evidence="2" id="KW-1185">Reference proteome</keyword>
<sequence>MYRRVVSPFLLQLTTHSKFFRFVVRTAYPTESTSREVIWQGNLSNKELSLEVSDFVEVQ</sequence>
<organism evidence="1 2">
    <name type="scientific">Rosa chinensis</name>
    <name type="common">China rose</name>
    <dbReference type="NCBI Taxonomy" id="74649"/>
    <lineage>
        <taxon>Eukaryota</taxon>
        <taxon>Viridiplantae</taxon>
        <taxon>Streptophyta</taxon>
        <taxon>Embryophyta</taxon>
        <taxon>Tracheophyta</taxon>
        <taxon>Spermatophyta</taxon>
        <taxon>Magnoliopsida</taxon>
        <taxon>eudicotyledons</taxon>
        <taxon>Gunneridae</taxon>
        <taxon>Pentapetalae</taxon>
        <taxon>rosids</taxon>
        <taxon>fabids</taxon>
        <taxon>Rosales</taxon>
        <taxon>Rosaceae</taxon>
        <taxon>Rosoideae</taxon>
        <taxon>Rosoideae incertae sedis</taxon>
        <taxon>Rosa</taxon>
    </lineage>
</organism>
<evidence type="ECO:0000313" key="1">
    <source>
        <dbReference type="EMBL" id="PRQ20972.1"/>
    </source>
</evidence>
<comment type="caution">
    <text evidence="1">The sequence shown here is derived from an EMBL/GenBank/DDBJ whole genome shotgun (WGS) entry which is preliminary data.</text>
</comment>
<reference evidence="1 2" key="1">
    <citation type="journal article" date="2018" name="Nat. Genet.">
        <title>The Rosa genome provides new insights in the design of modern roses.</title>
        <authorList>
            <person name="Bendahmane M."/>
        </authorList>
    </citation>
    <scope>NUCLEOTIDE SEQUENCE [LARGE SCALE GENOMIC DNA]</scope>
    <source>
        <strain evidence="2">cv. Old Blush</strain>
    </source>
</reference>